<dbReference type="EMBL" id="CAJVQB010069306">
    <property type="protein sequence ID" value="CAG8842539.1"/>
    <property type="molecule type" value="Genomic_DNA"/>
</dbReference>
<evidence type="ECO:0000256" key="1">
    <source>
        <dbReference type="SAM" id="MobiDB-lite"/>
    </source>
</evidence>
<proteinExistence type="predicted"/>
<protein>
    <submittedName>
        <fullName evidence="2">18478_t:CDS:1</fullName>
    </submittedName>
</protein>
<feature type="region of interest" description="Disordered" evidence="1">
    <location>
        <begin position="1"/>
        <end position="31"/>
    </location>
</feature>
<organism evidence="2 3">
    <name type="scientific">Gigaspora margarita</name>
    <dbReference type="NCBI Taxonomy" id="4874"/>
    <lineage>
        <taxon>Eukaryota</taxon>
        <taxon>Fungi</taxon>
        <taxon>Fungi incertae sedis</taxon>
        <taxon>Mucoromycota</taxon>
        <taxon>Glomeromycotina</taxon>
        <taxon>Glomeromycetes</taxon>
        <taxon>Diversisporales</taxon>
        <taxon>Gigasporaceae</taxon>
        <taxon>Gigaspora</taxon>
    </lineage>
</organism>
<reference evidence="2 3" key="1">
    <citation type="submission" date="2021-06" db="EMBL/GenBank/DDBJ databases">
        <authorList>
            <person name="Kallberg Y."/>
            <person name="Tangrot J."/>
            <person name="Rosling A."/>
        </authorList>
    </citation>
    <scope>NUCLEOTIDE SEQUENCE [LARGE SCALE GENOMIC DNA]</scope>
    <source>
        <strain evidence="2 3">120-4 pot B 10/14</strain>
    </source>
</reference>
<keyword evidence="3" id="KW-1185">Reference proteome</keyword>
<feature type="non-terminal residue" evidence="2">
    <location>
        <position position="148"/>
    </location>
</feature>
<comment type="caution">
    <text evidence="2">The sequence shown here is derived from an EMBL/GenBank/DDBJ whole genome shotgun (WGS) entry which is preliminary data.</text>
</comment>
<dbReference type="Proteomes" id="UP000789901">
    <property type="component" value="Unassembled WGS sequence"/>
</dbReference>
<sequence>LVQVPDSKIRPDSEARLDPLPAPTSIQNTPLPENLTPISDLISFDKNIPIYYPNVSNILVVNLLTGDIPDIKAESSSNANIEQKKNQFSTINELIKWLSKPEIKNNKKIRSKSVPKTNKKWFDLMESYISEPSNPKPQAYYFLDLDKK</sequence>
<name>A0ABN7WWT2_GIGMA</name>
<evidence type="ECO:0000313" key="3">
    <source>
        <dbReference type="Proteomes" id="UP000789901"/>
    </source>
</evidence>
<evidence type="ECO:0000313" key="2">
    <source>
        <dbReference type="EMBL" id="CAG8842539.1"/>
    </source>
</evidence>
<feature type="non-terminal residue" evidence="2">
    <location>
        <position position="1"/>
    </location>
</feature>
<gene>
    <name evidence="2" type="ORF">GMARGA_LOCUS36041</name>
</gene>
<accession>A0ABN7WWT2</accession>
<feature type="compositionally biased region" description="Basic and acidic residues" evidence="1">
    <location>
        <begin position="7"/>
        <end position="17"/>
    </location>
</feature>